<dbReference type="EMBL" id="CP035491">
    <property type="protein sequence ID" value="QAY74228.1"/>
    <property type="molecule type" value="Genomic_DNA"/>
</dbReference>
<dbReference type="Pfam" id="PF02796">
    <property type="entry name" value="HTH_7"/>
    <property type="match status" value="1"/>
</dbReference>
<proteinExistence type="predicted"/>
<organism evidence="2 3">
    <name type="scientific">Agromyces protaetiae</name>
    <dbReference type="NCBI Taxonomy" id="2509455"/>
    <lineage>
        <taxon>Bacteria</taxon>
        <taxon>Bacillati</taxon>
        <taxon>Actinomycetota</taxon>
        <taxon>Actinomycetes</taxon>
        <taxon>Micrococcales</taxon>
        <taxon>Microbacteriaceae</taxon>
        <taxon>Agromyces</taxon>
    </lineage>
</organism>
<reference evidence="2 3" key="1">
    <citation type="submission" date="2019-01" db="EMBL/GenBank/DDBJ databases">
        <title>Genome sequencing of strain FW100M-8.</title>
        <authorList>
            <person name="Heo J."/>
            <person name="Kim S.-J."/>
            <person name="Kim J.-S."/>
            <person name="Hong S.-B."/>
            <person name="Kwon S.-W."/>
        </authorList>
    </citation>
    <scope>NUCLEOTIDE SEQUENCE [LARGE SCALE GENOMIC DNA]</scope>
    <source>
        <strain evidence="2 3">FW100M-8</strain>
    </source>
</reference>
<gene>
    <name evidence="2" type="ORF">ET445_13740</name>
</gene>
<evidence type="ECO:0000313" key="3">
    <source>
        <dbReference type="Proteomes" id="UP000291259"/>
    </source>
</evidence>
<name>A0A4P6FUI0_9MICO</name>
<accession>A0A4P6FUI0</accession>
<dbReference type="Gene3D" id="1.10.10.60">
    <property type="entry name" value="Homeodomain-like"/>
    <property type="match status" value="1"/>
</dbReference>
<dbReference type="AlphaFoldDB" id="A0A4P6FUI0"/>
<dbReference type="KEGG" id="agf:ET445_13740"/>
<feature type="domain" description="Resolvase HTH" evidence="1">
    <location>
        <begin position="49"/>
        <end position="87"/>
    </location>
</feature>
<dbReference type="OrthoDB" id="5073049at2"/>
<protein>
    <recommendedName>
        <fullName evidence="1">Resolvase HTH domain-containing protein</fullName>
    </recommendedName>
</protein>
<dbReference type="InterPro" id="IPR006120">
    <property type="entry name" value="Resolvase_HTH_dom"/>
</dbReference>
<sequence>MCRSVDIVYLCSNKSTTSVTAAQIREISGVEGGSERTFQPRVKRGWNHLNADQQAAVVARYGAGETSTTLAEEYRVAKSTILRVLREARVVVRRQPMTPDQVSEAAQLYEAGLSLSQVAKRLDVNQETMRMAILKAGVVLRAPTKAKTA</sequence>
<evidence type="ECO:0000313" key="2">
    <source>
        <dbReference type="EMBL" id="QAY74228.1"/>
    </source>
</evidence>
<evidence type="ECO:0000259" key="1">
    <source>
        <dbReference type="Pfam" id="PF02796"/>
    </source>
</evidence>
<keyword evidence="3" id="KW-1185">Reference proteome</keyword>
<dbReference type="GO" id="GO:0003677">
    <property type="term" value="F:DNA binding"/>
    <property type="evidence" value="ECO:0007669"/>
    <property type="project" value="InterPro"/>
</dbReference>
<dbReference type="Proteomes" id="UP000291259">
    <property type="component" value="Chromosome"/>
</dbReference>
<dbReference type="GO" id="GO:0000150">
    <property type="term" value="F:DNA strand exchange activity"/>
    <property type="evidence" value="ECO:0007669"/>
    <property type="project" value="InterPro"/>
</dbReference>